<sequence length="32" mass="3795">SQTTEEEIDYVLKVLPKVIKRLRQMAPKNYGF</sequence>
<dbReference type="InterPro" id="IPR015422">
    <property type="entry name" value="PyrdxlP-dep_Trfase_small"/>
</dbReference>
<dbReference type="Gene3D" id="3.90.1150.10">
    <property type="entry name" value="Aspartate Aminotransferase, domain 1"/>
    <property type="match status" value="1"/>
</dbReference>
<protein>
    <submittedName>
        <fullName evidence="1">Uncharacterized protein</fullName>
    </submittedName>
</protein>
<feature type="non-terminal residue" evidence="1">
    <location>
        <position position="1"/>
    </location>
</feature>
<gene>
    <name evidence="1" type="ORF">S12H4_39012</name>
</gene>
<dbReference type="AlphaFoldDB" id="X1TZP6"/>
<name>X1TZP6_9ZZZZ</name>
<reference evidence="1" key="1">
    <citation type="journal article" date="2014" name="Front. Microbiol.">
        <title>High frequency of phylogenetically diverse reductive dehalogenase-homologous genes in deep subseafloor sedimentary metagenomes.</title>
        <authorList>
            <person name="Kawai M."/>
            <person name="Futagami T."/>
            <person name="Toyoda A."/>
            <person name="Takaki Y."/>
            <person name="Nishi S."/>
            <person name="Hori S."/>
            <person name="Arai W."/>
            <person name="Tsubouchi T."/>
            <person name="Morono Y."/>
            <person name="Uchiyama I."/>
            <person name="Ito T."/>
            <person name="Fujiyama A."/>
            <person name="Inagaki F."/>
            <person name="Takami H."/>
        </authorList>
    </citation>
    <scope>NUCLEOTIDE SEQUENCE</scope>
    <source>
        <strain evidence="1">Expedition CK06-06</strain>
    </source>
</reference>
<proteinExistence type="predicted"/>
<dbReference type="EMBL" id="BARW01023541">
    <property type="protein sequence ID" value="GAI96846.1"/>
    <property type="molecule type" value="Genomic_DNA"/>
</dbReference>
<comment type="caution">
    <text evidence="1">The sequence shown here is derived from an EMBL/GenBank/DDBJ whole genome shotgun (WGS) entry which is preliminary data.</text>
</comment>
<evidence type="ECO:0000313" key="1">
    <source>
        <dbReference type="EMBL" id="GAI96846.1"/>
    </source>
</evidence>
<accession>X1TZP6</accession>
<organism evidence="1">
    <name type="scientific">marine sediment metagenome</name>
    <dbReference type="NCBI Taxonomy" id="412755"/>
    <lineage>
        <taxon>unclassified sequences</taxon>
        <taxon>metagenomes</taxon>
        <taxon>ecological metagenomes</taxon>
    </lineage>
</organism>